<evidence type="ECO:0000313" key="3">
    <source>
        <dbReference type="Proteomes" id="UP000693970"/>
    </source>
</evidence>
<reference evidence="2" key="2">
    <citation type="submission" date="2021-04" db="EMBL/GenBank/DDBJ databases">
        <authorList>
            <person name="Podell S."/>
        </authorList>
    </citation>
    <scope>NUCLEOTIDE SEQUENCE</scope>
    <source>
        <strain evidence="2">Hildebrandi</strain>
    </source>
</reference>
<keyword evidence="3" id="KW-1185">Reference proteome</keyword>
<evidence type="ECO:0008006" key="4">
    <source>
        <dbReference type="Google" id="ProtNLM"/>
    </source>
</evidence>
<organism evidence="2 3">
    <name type="scientific">Nitzschia inconspicua</name>
    <dbReference type="NCBI Taxonomy" id="303405"/>
    <lineage>
        <taxon>Eukaryota</taxon>
        <taxon>Sar</taxon>
        <taxon>Stramenopiles</taxon>
        <taxon>Ochrophyta</taxon>
        <taxon>Bacillariophyta</taxon>
        <taxon>Bacillariophyceae</taxon>
        <taxon>Bacillariophycidae</taxon>
        <taxon>Bacillariales</taxon>
        <taxon>Bacillariaceae</taxon>
        <taxon>Nitzschia</taxon>
    </lineage>
</organism>
<evidence type="ECO:0000256" key="1">
    <source>
        <dbReference type="SAM" id="SignalP"/>
    </source>
</evidence>
<accession>A0A9K3M0V6</accession>
<evidence type="ECO:0000313" key="2">
    <source>
        <dbReference type="EMBL" id="KAG7371990.1"/>
    </source>
</evidence>
<protein>
    <recommendedName>
        <fullName evidence="4">Indole-3-glycerol-phosphate synthase</fullName>
    </recommendedName>
</protein>
<reference evidence="2" key="1">
    <citation type="journal article" date="2021" name="Sci. Rep.">
        <title>Diploid genomic architecture of Nitzschia inconspicua, an elite biomass production diatom.</title>
        <authorList>
            <person name="Oliver A."/>
            <person name="Podell S."/>
            <person name="Pinowska A."/>
            <person name="Traller J.C."/>
            <person name="Smith S.R."/>
            <person name="McClure R."/>
            <person name="Beliaev A."/>
            <person name="Bohutskyi P."/>
            <person name="Hill E.A."/>
            <person name="Rabines A."/>
            <person name="Zheng H."/>
            <person name="Allen L.Z."/>
            <person name="Kuo A."/>
            <person name="Grigoriev I.V."/>
            <person name="Allen A.E."/>
            <person name="Hazlebeck D."/>
            <person name="Allen E.E."/>
        </authorList>
    </citation>
    <scope>NUCLEOTIDE SEQUENCE</scope>
    <source>
        <strain evidence="2">Hildebrandi</strain>
    </source>
</reference>
<feature type="chain" id="PRO_5039886403" description="Indole-3-glycerol-phosphate synthase" evidence="1">
    <location>
        <begin position="22"/>
        <end position="313"/>
    </location>
</feature>
<gene>
    <name evidence="2" type="ORF">IV203_018133</name>
</gene>
<dbReference type="EMBL" id="JAGRRH010000003">
    <property type="protein sequence ID" value="KAG7371990.1"/>
    <property type="molecule type" value="Genomic_DNA"/>
</dbReference>
<dbReference type="OrthoDB" id="45682at2759"/>
<name>A0A9K3M0V6_9STRA</name>
<feature type="signal peptide" evidence="1">
    <location>
        <begin position="1"/>
        <end position="21"/>
    </location>
</feature>
<dbReference type="Proteomes" id="UP000693970">
    <property type="component" value="Unassembled WGS sequence"/>
</dbReference>
<proteinExistence type="predicted"/>
<dbReference type="AlphaFoldDB" id="A0A9K3M0V6"/>
<comment type="caution">
    <text evidence="2">The sequence shown here is derived from an EMBL/GenBank/DDBJ whole genome shotgun (WGS) entry which is preliminary data.</text>
</comment>
<keyword evidence="1" id="KW-0732">Signal</keyword>
<sequence length="313" mass="33918">MKSLFPTIFCLLLCMFLKADGFLSFPKPTTSTTFCTSFFTSSRQSTTTSLSSTADAVSGTAPVLKSQLKKPSKVLTVGIEYTGNQNDKNELSILSMQLRKSKVSCLWCRQVELVQLFTEEQATARGNFPGPLPVIYNGALDQAAAAKEAGATAIVSSYNEKEVLNNIETEIIWEISSVDEAEKVLKEMDDSSDTAFLINIDSGNMTIAQGILERVPKQCLVIAALKPMQDDGAEVQSGRRLKTLGCSSIFIRDACVGDSEDIEYAQFVVNGMTSKASSEFKFSGLTGSTNGHFGGVQANNKISWRRVASKSMS</sequence>